<evidence type="ECO:0000256" key="20">
    <source>
        <dbReference type="PIRSR" id="PIRSR038147-2"/>
    </source>
</evidence>
<keyword evidence="13" id="KW-0378">Hydrolase</keyword>
<reference evidence="24 25" key="1">
    <citation type="journal article" date="2013" name="MBio">
        <title>Genome sequencing of the plant pathogen Taphrina deformans, the causal agent of peach leaf curl.</title>
        <authorList>
            <person name="Cisse O.H."/>
            <person name="Almeida J.M.G.C.F."/>
            <person name="Fonseca A."/>
            <person name="Kumar A.A."/>
            <person name="Salojaervi J."/>
            <person name="Overmyer K."/>
            <person name="Hauser P.M."/>
            <person name="Pagni M."/>
        </authorList>
    </citation>
    <scope>NUCLEOTIDE SEQUENCE [LARGE SCALE GENOMIC DNA]</scope>
    <source>
        <strain evidence="25">PYCC 5710 / ATCC 11124 / CBS 356.35 / IMI 108563 / JCM 9778 / NBRC 8474</strain>
    </source>
</reference>
<feature type="compositionally biased region" description="Acidic residues" evidence="22">
    <location>
        <begin position="46"/>
        <end position="77"/>
    </location>
</feature>
<dbReference type="SMART" id="SM00090">
    <property type="entry name" value="RIO"/>
    <property type="match status" value="1"/>
</dbReference>
<dbReference type="PROSITE" id="PS01245">
    <property type="entry name" value="RIO1"/>
    <property type="match status" value="1"/>
</dbReference>
<dbReference type="SUPFAM" id="SSF56112">
    <property type="entry name" value="Protein kinase-like (PK-like)"/>
    <property type="match status" value="1"/>
</dbReference>
<dbReference type="GO" id="GO:0042254">
    <property type="term" value="P:ribosome biogenesis"/>
    <property type="evidence" value="ECO:0007669"/>
    <property type="project" value="UniProtKB-KW"/>
</dbReference>
<keyword evidence="14 18" id="KW-0067">ATP-binding</keyword>
<feature type="region of interest" description="Disordered" evidence="22">
    <location>
        <begin position="500"/>
        <end position="593"/>
    </location>
</feature>
<evidence type="ECO:0000256" key="18">
    <source>
        <dbReference type="PIRNR" id="PIRNR038147"/>
    </source>
</evidence>
<evidence type="ECO:0000256" key="19">
    <source>
        <dbReference type="PIRSR" id="PIRSR038147-1"/>
    </source>
</evidence>
<feature type="compositionally biased region" description="Acidic residues" evidence="22">
    <location>
        <begin position="515"/>
        <end position="532"/>
    </location>
</feature>
<evidence type="ECO:0000256" key="12">
    <source>
        <dbReference type="ARBA" id="ARBA00022777"/>
    </source>
</evidence>
<dbReference type="CDD" id="cd05147">
    <property type="entry name" value="RIO1_euk"/>
    <property type="match status" value="1"/>
</dbReference>
<feature type="active site" description="Proton acceptor" evidence="19">
    <location>
        <position position="329"/>
    </location>
</feature>
<keyword evidence="25" id="KW-1185">Reference proteome</keyword>
<feature type="binding site" evidence="20">
    <location>
        <position position="282"/>
    </location>
    <ligand>
        <name>ATP</name>
        <dbReference type="ChEBI" id="CHEBI:30616"/>
    </ligand>
</feature>
<evidence type="ECO:0000256" key="2">
    <source>
        <dbReference type="ARBA" id="ARBA00004496"/>
    </source>
</evidence>
<evidence type="ECO:0000313" key="24">
    <source>
        <dbReference type="EMBL" id="CCG80783.1"/>
    </source>
</evidence>
<dbReference type="InterPro" id="IPR000687">
    <property type="entry name" value="RIO_kinase"/>
</dbReference>
<evidence type="ECO:0000256" key="16">
    <source>
        <dbReference type="ARBA" id="ARBA00047899"/>
    </source>
</evidence>
<keyword evidence="6" id="KW-0963">Cytoplasm</keyword>
<evidence type="ECO:0000256" key="3">
    <source>
        <dbReference type="ARBA" id="ARBA00009196"/>
    </source>
</evidence>
<dbReference type="InterPro" id="IPR017407">
    <property type="entry name" value="Ser/Thr_kinase_Rio1"/>
</dbReference>
<feature type="active site" description="4-aspartylphosphate intermediate" evidence="19">
    <location>
        <position position="346"/>
    </location>
</feature>
<dbReference type="STRING" id="1097556.R4XBS2"/>
<evidence type="ECO:0000256" key="17">
    <source>
        <dbReference type="ARBA" id="ARBA00048679"/>
    </source>
</evidence>
<keyword evidence="10" id="KW-0479">Metal-binding</keyword>
<evidence type="ECO:0000256" key="5">
    <source>
        <dbReference type="ARBA" id="ARBA00016038"/>
    </source>
</evidence>
<keyword evidence="7" id="KW-0690">Ribosome biogenesis</keyword>
<comment type="subcellular location">
    <subcellularLocation>
        <location evidence="2">Cytoplasm</location>
    </subcellularLocation>
</comment>
<dbReference type="eggNOG" id="KOG2270">
    <property type="taxonomic scope" value="Eukaryota"/>
</dbReference>
<evidence type="ECO:0000256" key="15">
    <source>
        <dbReference type="ARBA" id="ARBA00022842"/>
    </source>
</evidence>
<keyword evidence="11 18" id="KW-0547">Nucleotide-binding</keyword>
<keyword evidence="15" id="KW-0460">Magnesium</keyword>
<comment type="catalytic activity">
    <reaction evidence="17 18">
        <text>L-seryl-[protein] + ATP = O-phospho-L-seryl-[protein] + ADP + H(+)</text>
        <dbReference type="Rhea" id="RHEA:17989"/>
        <dbReference type="Rhea" id="RHEA-COMP:9863"/>
        <dbReference type="Rhea" id="RHEA-COMP:11604"/>
        <dbReference type="ChEBI" id="CHEBI:15378"/>
        <dbReference type="ChEBI" id="CHEBI:29999"/>
        <dbReference type="ChEBI" id="CHEBI:30616"/>
        <dbReference type="ChEBI" id="CHEBI:83421"/>
        <dbReference type="ChEBI" id="CHEBI:456216"/>
        <dbReference type="EC" id="2.7.11.1"/>
    </reaction>
</comment>
<evidence type="ECO:0000256" key="11">
    <source>
        <dbReference type="ARBA" id="ARBA00022741"/>
    </source>
</evidence>
<feature type="domain" description="RIO kinase" evidence="23">
    <location>
        <begin position="155"/>
        <end position="392"/>
    </location>
</feature>
<gene>
    <name evidence="24" type="ORF">TAPDE_000412</name>
</gene>
<dbReference type="EMBL" id="CAHR02000011">
    <property type="protein sequence ID" value="CCG80783.1"/>
    <property type="molecule type" value="Genomic_DNA"/>
</dbReference>
<feature type="binding site" evidence="20">
    <location>
        <position position="284"/>
    </location>
    <ligand>
        <name>ATP</name>
        <dbReference type="ChEBI" id="CHEBI:30616"/>
    </ligand>
</feature>
<evidence type="ECO:0000256" key="1">
    <source>
        <dbReference type="ARBA" id="ARBA00001946"/>
    </source>
</evidence>
<dbReference type="PIRSF" id="PIRSF038147">
    <property type="entry name" value="Ser/Thr_PK_RIO1"/>
    <property type="match status" value="1"/>
</dbReference>
<dbReference type="EC" id="2.7.11.1" evidence="4 18"/>
<evidence type="ECO:0000256" key="13">
    <source>
        <dbReference type="ARBA" id="ARBA00022801"/>
    </source>
</evidence>
<keyword evidence="12 18" id="KW-0418">Kinase</keyword>
<feature type="binding site" evidence="20">
    <location>
        <position position="212"/>
    </location>
    <ligand>
        <name>ATP</name>
        <dbReference type="ChEBI" id="CHEBI:30616"/>
    </ligand>
</feature>
<dbReference type="GO" id="GO:0106310">
    <property type="term" value="F:protein serine kinase activity"/>
    <property type="evidence" value="ECO:0007669"/>
    <property type="project" value="RHEA"/>
</dbReference>
<feature type="compositionally biased region" description="Basic residues" evidence="22">
    <location>
        <begin position="575"/>
        <end position="593"/>
    </location>
</feature>
<evidence type="ECO:0000313" key="25">
    <source>
        <dbReference type="Proteomes" id="UP000013776"/>
    </source>
</evidence>
<organism evidence="24 25">
    <name type="scientific">Taphrina deformans (strain PYCC 5710 / ATCC 11124 / CBS 356.35 / IMI 108563 / JCM 9778 / NBRC 8474)</name>
    <name type="common">Peach leaf curl fungus</name>
    <name type="synonym">Lalaria deformans</name>
    <dbReference type="NCBI Taxonomy" id="1097556"/>
    <lineage>
        <taxon>Eukaryota</taxon>
        <taxon>Fungi</taxon>
        <taxon>Dikarya</taxon>
        <taxon>Ascomycota</taxon>
        <taxon>Taphrinomycotina</taxon>
        <taxon>Taphrinomycetes</taxon>
        <taxon>Taphrinales</taxon>
        <taxon>Taphrinaceae</taxon>
        <taxon>Taphrina</taxon>
    </lineage>
</organism>
<dbReference type="GO" id="GO:0004674">
    <property type="term" value="F:protein serine/threonine kinase activity"/>
    <property type="evidence" value="ECO:0007669"/>
    <property type="project" value="UniProtKB-KW"/>
</dbReference>
<dbReference type="InterPro" id="IPR018935">
    <property type="entry name" value="RIO_kinase_CS"/>
</dbReference>
<dbReference type="GO" id="GO:0016787">
    <property type="term" value="F:hydrolase activity"/>
    <property type="evidence" value="ECO:0007669"/>
    <property type="project" value="UniProtKB-KW"/>
</dbReference>
<feature type="binding site" evidence="21">
    <location>
        <position position="346"/>
    </location>
    <ligand>
        <name>Mg(2+)</name>
        <dbReference type="ChEBI" id="CHEBI:18420"/>
    </ligand>
</feature>
<keyword evidence="9 18" id="KW-0808">Transferase</keyword>
<dbReference type="GO" id="GO:0005737">
    <property type="term" value="C:cytoplasm"/>
    <property type="evidence" value="ECO:0007669"/>
    <property type="project" value="UniProtKB-SubCell"/>
</dbReference>
<sequence length="593" mass="66934">MAEHQADGQFSDAPAARDPSYNYLDESMLPAKPLATGSPTNGAESLDQDEDVHLDEEEEEEDSESEFEGQWDNDLDAGWDGSRGDFTKSYDRQKAMLQAQNDNKNVFVPKFNPSATRATVAEKAAAEGNTEMLAKLASRININSPAEKSLASNKDKSDRATSEQVLDPRTRIILLKLINNGVMHSISGCISTGKEANVYHAVTEDGKNLAVKIYKTSILVFKDRDKYVSGEYRFRQGYSKSNPRKMVKLWAEKEMRNLKRLYQAGIPCPEPLTLRSHVLVMTFLGSKDGWASCKLKDAELTQQKTETLYYRLMGFIRKLWQVCHLVHADLSEYNILYHKGDIFIIDVSQSVEHEHPRSLEFLRMDIKNCTDFFKKSGIDTCNERSVFEFVTAEDTTNEMDEMVTTLKDLPRGGDDTVDDQVFRQAYIPQNLDQVYDFERDGARIERGEGADLIYQNLVKLPDPKAVKSEGARAVGQEEKKVSFGMPDLLQNATEHENEFSVDAPAQTSGSTTSDSEPDSADEEGEEEEGDDGDAGRAYSDEENVPPARLKRFQDKDEKAERKKQVKAEKAEKRTNKMPKHLKKLKVKKTSKKK</sequence>
<name>R4XBS2_TAPDE</name>
<feature type="region of interest" description="Disordered" evidence="22">
    <location>
        <begin position="1"/>
        <end position="87"/>
    </location>
</feature>
<accession>R4XBS2</accession>
<evidence type="ECO:0000256" key="7">
    <source>
        <dbReference type="ARBA" id="ARBA00022517"/>
    </source>
</evidence>
<feature type="binding site" evidence="21">
    <location>
        <position position="334"/>
    </location>
    <ligand>
        <name>Mg(2+)</name>
        <dbReference type="ChEBI" id="CHEBI:18420"/>
    </ligand>
</feature>
<feature type="compositionally biased region" description="Basic and acidic residues" evidence="22">
    <location>
        <begin position="551"/>
        <end position="574"/>
    </location>
</feature>
<comment type="cofactor">
    <cofactor evidence="1 21">
        <name>Mg(2+)</name>
        <dbReference type="ChEBI" id="CHEBI:18420"/>
    </cofactor>
</comment>
<evidence type="ECO:0000256" key="22">
    <source>
        <dbReference type="SAM" id="MobiDB-lite"/>
    </source>
</evidence>
<comment type="similarity">
    <text evidence="3 18">Belongs to the protein kinase superfamily. RIO-type Ser/Thr kinase family.</text>
</comment>
<evidence type="ECO:0000256" key="14">
    <source>
        <dbReference type="ARBA" id="ARBA00022840"/>
    </source>
</evidence>
<dbReference type="OrthoDB" id="205248at2759"/>
<dbReference type="Gene3D" id="3.30.200.20">
    <property type="entry name" value="Phosphorylase Kinase, domain 1"/>
    <property type="match status" value="1"/>
</dbReference>
<dbReference type="AlphaFoldDB" id="R4XBS2"/>
<dbReference type="PANTHER" id="PTHR45723">
    <property type="entry name" value="SERINE/THREONINE-PROTEIN KINASE RIO1"/>
    <property type="match status" value="1"/>
</dbReference>
<protein>
    <recommendedName>
        <fullName evidence="5 18">Serine/threonine-protein kinase RIO1</fullName>
        <ecNumber evidence="4 18">2.7.11.1</ecNumber>
    </recommendedName>
</protein>
<comment type="catalytic activity">
    <reaction evidence="16 18">
        <text>L-threonyl-[protein] + ATP = O-phospho-L-threonyl-[protein] + ADP + H(+)</text>
        <dbReference type="Rhea" id="RHEA:46608"/>
        <dbReference type="Rhea" id="RHEA-COMP:11060"/>
        <dbReference type="Rhea" id="RHEA-COMP:11605"/>
        <dbReference type="ChEBI" id="CHEBI:15378"/>
        <dbReference type="ChEBI" id="CHEBI:30013"/>
        <dbReference type="ChEBI" id="CHEBI:30616"/>
        <dbReference type="ChEBI" id="CHEBI:61977"/>
        <dbReference type="ChEBI" id="CHEBI:456216"/>
        <dbReference type="EC" id="2.7.11.1"/>
    </reaction>
</comment>
<evidence type="ECO:0000256" key="21">
    <source>
        <dbReference type="PIRSR" id="PIRSR038147-3"/>
    </source>
</evidence>
<evidence type="ECO:0000256" key="6">
    <source>
        <dbReference type="ARBA" id="ARBA00022490"/>
    </source>
</evidence>
<keyword evidence="8 18" id="KW-0723">Serine/threonine-protein kinase</keyword>
<dbReference type="FunFam" id="3.30.200.20:FF:000148">
    <property type="entry name" value="Serine/threonine-protein kinase RIO1"/>
    <property type="match status" value="1"/>
</dbReference>
<evidence type="ECO:0000256" key="10">
    <source>
        <dbReference type="ARBA" id="ARBA00022723"/>
    </source>
</evidence>
<dbReference type="Gene3D" id="1.10.510.10">
    <property type="entry name" value="Transferase(Phosphotransferase) domain 1"/>
    <property type="match status" value="1"/>
</dbReference>
<dbReference type="Proteomes" id="UP000013776">
    <property type="component" value="Unassembled WGS sequence"/>
</dbReference>
<dbReference type="InterPro" id="IPR018934">
    <property type="entry name" value="RIO_dom"/>
</dbReference>
<dbReference type="VEuPathDB" id="FungiDB:TAPDE_000412"/>
<evidence type="ECO:0000259" key="23">
    <source>
        <dbReference type="SMART" id="SM00090"/>
    </source>
</evidence>
<evidence type="ECO:0000256" key="4">
    <source>
        <dbReference type="ARBA" id="ARBA00012513"/>
    </source>
</evidence>
<dbReference type="GO" id="GO:0046872">
    <property type="term" value="F:metal ion binding"/>
    <property type="evidence" value="ECO:0007669"/>
    <property type="project" value="UniProtKB-KW"/>
</dbReference>
<dbReference type="GO" id="GO:0005524">
    <property type="term" value="F:ATP binding"/>
    <property type="evidence" value="ECO:0007669"/>
    <property type="project" value="UniProtKB-KW"/>
</dbReference>
<dbReference type="InterPro" id="IPR011009">
    <property type="entry name" value="Kinase-like_dom_sf"/>
</dbReference>
<dbReference type="Pfam" id="PF01163">
    <property type="entry name" value="RIO1"/>
    <property type="match status" value="1"/>
</dbReference>
<evidence type="ECO:0000256" key="8">
    <source>
        <dbReference type="ARBA" id="ARBA00022527"/>
    </source>
</evidence>
<evidence type="ECO:0000256" key="9">
    <source>
        <dbReference type="ARBA" id="ARBA00022679"/>
    </source>
</evidence>
<comment type="caution">
    <text evidence="24">The sequence shown here is derived from an EMBL/GenBank/DDBJ whole genome shotgun (WGS) entry which is preliminary data.</text>
</comment>
<dbReference type="InterPro" id="IPR051272">
    <property type="entry name" value="RIO-type_Ser/Thr_kinase"/>
</dbReference>
<proteinExistence type="inferred from homology"/>